<dbReference type="RefSeq" id="XP_043164497.1">
    <property type="nucleotide sequence ID" value="XM_043308562.1"/>
</dbReference>
<protein>
    <recommendedName>
        <fullName evidence="1">Enoyl reductase (ER) domain-containing protein</fullName>
    </recommendedName>
</protein>
<dbReference type="Proteomes" id="UP000676310">
    <property type="component" value="Unassembled WGS sequence"/>
</dbReference>
<comment type="caution">
    <text evidence="2">The sequence shown here is derived from an EMBL/GenBank/DDBJ whole genome shotgun (WGS) entry which is preliminary data.</text>
</comment>
<evidence type="ECO:0000259" key="1">
    <source>
        <dbReference type="SMART" id="SM00829"/>
    </source>
</evidence>
<sequence length="337" mass="35571">MKAWQYNSTKGGIEKNLQVNDAAPQPTLHDEQILIQVHAMAVNPVDHKVTEGPMPLRLVGSDVTPGADFCGKVAKVGKKVDEFQIGEFVFGAKVGALTGGSLAQYMAVERSMLAVLPEGVKVEDAAGVGIVGLIEYQAIAPNVKNGDKVFINGGSGGTGVYGIQIAKALGCHVTTTCSTPNVDLCKSLGADEVIDYKTTDIIDNLSSKGQIFSLVVDNVGTPPNLYKAASAFLTPTGKFIQIGSAMSIGSIKTVGSNMLLPSFLGGGKNSYQMLMAKPSADALRQLGEWMKEGKVKAVVDTVFDWDDAPKAFEKLKTGRARGKIVIKVPQGKAKEKS</sequence>
<proteinExistence type="predicted"/>
<dbReference type="InterPro" id="IPR036291">
    <property type="entry name" value="NAD(P)-bd_dom_sf"/>
</dbReference>
<dbReference type="InterPro" id="IPR050700">
    <property type="entry name" value="YIM1/Zinc_Alcohol_DH_Fams"/>
</dbReference>
<dbReference type="Pfam" id="PF13602">
    <property type="entry name" value="ADH_zinc_N_2"/>
    <property type="match status" value="1"/>
</dbReference>
<gene>
    <name evidence="2" type="ORF">ALTATR162_LOCUS967</name>
</gene>
<reference evidence="2" key="1">
    <citation type="submission" date="2021-05" db="EMBL/GenBank/DDBJ databases">
        <authorList>
            <person name="Stam R."/>
        </authorList>
    </citation>
    <scope>NUCLEOTIDE SEQUENCE</scope>
    <source>
        <strain evidence="2">CS162</strain>
    </source>
</reference>
<dbReference type="Gene3D" id="3.40.50.720">
    <property type="entry name" value="NAD(P)-binding Rossmann-like Domain"/>
    <property type="match status" value="1"/>
</dbReference>
<dbReference type="GeneID" id="67021916"/>
<organism evidence="2 3">
    <name type="scientific">Alternaria atra</name>
    <dbReference type="NCBI Taxonomy" id="119953"/>
    <lineage>
        <taxon>Eukaryota</taxon>
        <taxon>Fungi</taxon>
        <taxon>Dikarya</taxon>
        <taxon>Ascomycota</taxon>
        <taxon>Pezizomycotina</taxon>
        <taxon>Dothideomycetes</taxon>
        <taxon>Pleosporomycetidae</taxon>
        <taxon>Pleosporales</taxon>
        <taxon>Pleosporineae</taxon>
        <taxon>Pleosporaceae</taxon>
        <taxon>Alternaria</taxon>
        <taxon>Alternaria sect. Ulocladioides</taxon>
    </lineage>
</organism>
<dbReference type="CDD" id="cd08267">
    <property type="entry name" value="MDR1"/>
    <property type="match status" value="1"/>
</dbReference>
<dbReference type="Pfam" id="PF08240">
    <property type="entry name" value="ADH_N"/>
    <property type="match status" value="1"/>
</dbReference>
<name>A0A8J2HUX0_9PLEO</name>
<evidence type="ECO:0000313" key="2">
    <source>
        <dbReference type="EMBL" id="CAG5141560.1"/>
    </source>
</evidence>
<dbReference type="InterPro" id="IPR011032">
    <property type="entry name" value="GroES-like_sf"/>
</dbReference>
<dbReference type="SUPFAM" id="SSF51735">
    <property type="entry name" value="NAD(P)-binding Rossmann-fold domains"/>
    <property type="match status" value="1"/>
</dbReference>
<dbReference type="GO" id="GO:0005739">
    <property type="term" value="C:mitochondrion"/>
    <property type="evidence" value="ECO:0007669"/>
    <property type="project" value="TreeGrafter"/>
</dbReference>
<keyword evidence="3" id="KW-1185">Reference proteome</keyword>
<dbReference type="EMBL" id="CAJRGZ010000015">
    <property type="protein sequence ID" value="CAG5141560.1"/>
    <property type="molecule type" value="Genomic_DNA"/>
</dbReference>
<feature type="domain" description="Enoyl reductase (ER)" evidence="1">
    <location>
        <begin position="12"/>
        <end position="326"/>
    </location>
</feature>
<dbReference type="SUPFAM" id="SSF50129">
    <property type="entry name" value="GroES-like"/>
    <property type="match status" value="1"/>
</dbReference>
<dbReference type="PANTHER" id="PTHR11695:SF294">
    <property type="entry name" value="RETICULON-4-INTERACTING PROTEIN 1, MITOCHONDRIAL"/>
    <property type="match status" value="1"/>
</dbReference>
<dbReference type="SMART" id="SM00829">
    <property type="entry name" value="PKS_ER"/>
    <property type="match status" value="1"/>
</dbReference>
<dbReference type="AlphaFoldDB" id="A0A8J2HUX0"/>
<dbReference type="PANTHER" id="PTHR11695">
    <property type="entry name" value="ALCOHOL DEHYDROGENASE RELATED"/>
    <property type="match status" value="1"/>
</dbReference>
<dbReference type="InterPro" id="IPR013154">
    <property type="entry name" value="ADH-like_N"/>
</dbReference>
<evidence type="ECO:0000313" key="3">
    <source>
        <dbReference type="Proteomes" id="UP000676310"/>
    </source>
</evidence>
<dbReference type="Gene3D" id="3.90.180.10">
    <property type="entry name" value="Medium-chain alcohol dehydrogenases, catalytic domain"/>
    <property type="match status" value="1"/>
</dbReference>
<dbReference type="InterPro" id="IPR020843">
    <property type="entry name" value="ER"/>
</dbReference>
<accession>A0A8J2HUX0</accession>
<dbReference type="GO" id="GO:0016491">
    <property type="term" value="F:oxidoreductase activity"/>
    <property type="evidence" value="ECO:0007669"/>
    <property type="project" value="InterPro"/>
</dbReference>
<dbReference type="OrthoDB" id="201656at2759"/>